<keyword evidence="3" id="KW-1185">Reference proteome</keyword>
<feature type="domain" description="STAS" evidence="1">
    <location>
        <begin position="1"/>
        <end position="94"/>
    </location>
</feature>
<dbReference type="AlphaFoldDB" id="A0A3G1L0W4"/>
<dbReference type="InterPro" id="IPR011009">
    <property type="entry name" value="Kinase-like_dom_sf"/>
</dbReference>
<dbReference type="Gene3D" id="3.30.750.24">
    <property type="entry name" value="STAS domain"/>
    <property type="match status" value="1"/>
</dbReference>
<evidence type="ECO:0000259" key="1">
    <source>
        <dbReference type="PROSITE" id="PS50801"/>
    </source>
</evidence>
<dbReference type="Pfam" id="PF19974">
    <property type="entry name" value="TCAD9"/>
    <property type="match status" value="2"/>
</dbReference>
<dbReference type="PANTHER" id="PTHR33495">
    <property type="entry name" value="ANTI-SIGMA FACTOR ANTAGONIST TM_1081-RELATED-RELATED"/>
    <property type="match status" value="1"/>
</dbReference>
<dbReference type="Pfam" id="PF01740">
    <property type="entry name" value="STAS"/>
    <property type="match status" value="1"/>
</dbReference>
<dbReference type="EMBL" id="CP017634">
    <property type="protein sequence ID" value="ATW28298.1"/>
    <property type="molecule type" value="Genomic_DNA"/>
</dbReference>
<gene>
    <name evidence="2" type="ORF">DCMF_01735</name>
</gene>
<dbReference type="KEGG" id="fwa:DCMF_01735"/>
<name>A0A3G1L0W4_FORW1</name>
<proteinExistence type="predicted"/>
<accession>A0A3G1L0W4</accession>
<evidence type="ECO:0000313" key="3">
    <source>
        <dbReference type="Proteomes" id="UP000323521"/>
    </source>
</evidence>
<sequence>MQGRFDGLGAQLFDQEVEARIKDEKQWLIDFTHVVYLSSAGIRSLIKYGKKIIGVGGKLILIGLNRDVKLVLETTGVLQLFGQAKEMSEALASINKEYSLDNAHSFNALNRECTWQSLAAQSCYLDIWNPLKSASLRNLTSAELMTASLEDLNMAWGIGGLGFDRVSAFEGLGSFIALEKMAGVLPADTYNQPDFMVVKDPREALMYVAAAAGFSGQPWGKLDLPPGRPVHVREIQNLIIAKLREKGQDAALLGLVVLGQIQPGSASYYHNYEDLINNRPLGRELAGPQTMMLFGLGADAGWKADEHLSIFLAQRGIKPGEEFFLGNVLLFTDLLDWNNIQMPGEVMKYCTDLELMQDVMMADENAALTEGRVWFFIPGQIRSGKEKQLQVEVKGDITFPEEWEIITRRLYTDACRVVLEPLTGGFSPGKPFRVSAYDHDNRRMLPTVLKLGPTSLIEQEIQNHQKYVHGYILNNSTTIMGQSTCGASTGMRYSFVGISGPDSNLSWLTNRFREKPVEELIPLFDKIFTRILKPWYGQPRWEMIKPYQEHNPLPLFPMIFDAAEKELGISAQAATIDCPELGLTLPNPYHFLKHEYPARQSVSQLWYTGINHGDLNMQNILLDEQDNVYIIDFSETRPRNIVSDFARLEPIFKFEMTRMGSEADLVSFLELEKALAQVNSLDEAPPFSYSGDDPTMKKAYQMICRIRKYAKTAVIFETDIIPYLLALLEWTLPIVVFINVTPFAKKAATYSAALMVDQIMRLSCRRSG</sequence>
<dbReference type="SUPFAM" id="SSF52091">
    <property type="entry name" value="SpoIIaa-like"/>
    <property type="match status" value="1"/>
</dbReference>
<dbReference type="Gene3D" id="1.10.510.10">
    <property type="entry name" value="Transferase(Phosphotransferase) domain 1"/>
    <property type="match status" value="1"/>
</dbReference>
<dbReference type="InterPro" id="IPR002645">
    <property type="entry name" value="STAS_dom"/>
</dbReference>
<dbReference type="Proteomes" id="UP000323521">
    <property type="component" value="Chromosome"/>
</dbReference>
<dbReference type="CDD" id="cd07043">
    <property type="entry name" value="STAS_anti-anti-sigma_factors"/>
    <property type="match status" value="1"/>
</dbReference>
<evidence type="ECO:0000313" key="2">
    <source>
        <dbReference type="EMBL" id="ATW28298.1"/>
    </source>
</evidence>
<dbReference type="InterPro" id="IPR045544">
    <property type="entry name" value="TCAD9"/>
</dbReference>
<dbReference type="PROSITE" id="PS50801">
    <property type="entry name" value="STAS"/>
    <property type="match status" value="1"/>
</dbReference>
<reference evidence="2 3" key="1">
    <citation type="submission" date="2016-10" db="EMBL/GenBank/DDBJ databases">
        <title>Complete Genome Sequence of Peptococcaceae strain DCMF.</title>
        <authorList>
            <person name="Edwards R.J."/>
            <person name="Holland S.I."/>
            <person name="Deshpande N.P."/>
            <person name="Wong Y.K."/>
            <person name="Ertan H."/>
            <person name="Manefield M."/>
            <person name="Russell T.L."/>
            <person name="Lee M.J."/>
        </authorList>
    </citation>
    <scope>NUCLEOTIDE SEQUENCE [LARGE SCALE GENOMIC DNA]</scope>
    <source>
        <strain evidence="2 3">DCMF</strain>
    </source>
</reference>
<dbReference type="GO" id="GO:0043856">
    <property type="term" value="F:anti-sigma factor antagonist activity"/>
    <property type="evidence" value="ECO:0007669"/>
    <property type="project" value="TreeGrafter"/>
</dbReference>
<dbReference type="SUPFAM" id="SSF56112">
    <property type="entry name" value="Protein kinase-like (PK-like)"/>
    <property type="match status" value="1"/>
</dbReference>
<protein>
    <recommendedName>
        <fullName evidence="1">STAS domain-containing protein</fullName>
    </recommendedName>
</protein>
<organism evidence="2 3">
    <name type="scientific">Formimonas warabiya</name>
    <dbReference type="NCBI Taxonomy" id="1761012"/>
    <lineage>
        <taxon>Bacteria</taxon>
        <taxon>Bacillati</taxon>
        <taxon>Bacillota</taxon>
        <taxon>Clostridia</taxon>
        <taxon>Eubacteriales</taxon>
        <taxon>Peptococcaceae</taxon>
        <taxon>Candidatus Formimonas</taxon>
    </lineage>
</organism>
<dbReference type="InterPro" id="IPR036513">
    <property type="entry name" value="STAS_dom_sf"/>
</dbReference>